<name>A0A0H2UUW1_STRP3</name>
<dbReference type="EMBL" id="AE014074">
    <property type="protein sequence ID" value="AAM79296.1"/>
    <property type="molecule type" value="Genomic_DNA"/>
</dbReference>
<protein>
    <submittedName>
        <fullName evidence="1">Uncharacterized protein</fullName>
    </submittedName>
</protein>
<organism evidence="1 2">
    <name type="scientific">Streptococcus pyogenes serotype M3 (strain ATCC BAA-595 / MGAS315)</name>
    <dbReference type="NCBI Taxonomy" id="198466"/>
    <lineage>
        <taxon>Bacteria</taxon>
        <taxon>Bacillati</taxon>
        <taxon>Bacillota</taxon>
        <taxon>Bacilli</taxon>
        <taxon>Lactobacillales</taxon>
        <taxon>Streptococcaceae</taxon>
        <taxon>Streptococcus</taxon>
    </lineage>
</organism>
<gene>
    <name evidence="1" type="ordered locus">SpyM3_0689</name>
</gene>
<sequence>MKELINEPKRLTNYYADLAIKESKDFSEAMNLIQEFSDLSVLGNAIKKAIQDEIVKRALNSKI</sequence>
<evidence type="ECO:0000313" key="2">
    <source>
        <dbReference type="Proteomes" id="UP000000564"/>
    </source>
</evidence>
<dbReference type="AlphaFoldDB" id="A0A0H2UUW1"/>
<dbReference type="HOGENOM" id="CLU_206658_0_0_9"/>
<dbReference type="RefSeq" id="WP_011017359.1">
    <property type="nucleotide sequence ID" value="NC_004070.1"/>
</dbReference>
<evidence type="ECO:0000313" key="1">
    <source>
        <dbReference type="EMBL" id="AAM79296.1"/>
    </source>
</evidence>
<proteinExistence type="predicted"/>
<dbReference type="Proteomes" id="UP000000564">
    <property type="component" value="Chromosome"/>
</dbReference>
<reference evidence="1 2" key="1">
    <citation type="journal article" date="2002" name="Proc. Natl. Acad. Sci. U.S.A.">
        <title>Genome sequence of a serotype M3 strain of group A Streptococcus: phage-encoded toxins, the high-virulence phenotype, and clone emergence.</title>
        <authorList>
            <person name="Beres S.B."/>
            <person name="Sylva G.L."/>
            <person name="Barbian K.D."/>
            <person name="Lei B."/>
            <person name="Hoff J.S."/>
            <person name="Mammarella N.D."/>
            <person name="Liu M.Y."/>
            <person name="Smoot J.C."/>
            <person name="Porcella S.F."/>
            <person name="Parkins L.D."/>
            <person name="Campbell D.S."/>
            <person name="Smith T.M."/>
            <person name="McCormick J.K."/>
            <person name="Leung D.Y."/>
            <person name="Schlievert P.M."/>
            <person name="Musser J.M."/>
        </authorList>
    </citation>
    <scope>NUCLEOTIDE SEQUENCE [LARGE SCALE GENOMIC DNA]</scope>
    <source>
        <strain evidence="2">ATCC BAA-595 / MGAS315</strain>
    </source>
</reference>
<accession>A0A0H2UUW1</accession>
<dbReference type="KEGG" id="spg:SpyM3_0689"/>